<reference evidence="2 3" key="1">
    <citation type="submission" date="2023-11" db="EMBL/GenBank/DDBJ databases">
        <title>Halocaridina rubra genome assembly.</title>
        <authorList>
            <person name="Smith C."/>
        </authorList>
    </citation>
    <scope>NUCLEOTIDE SEQUENCE [LARGE SCALE GENOMIC DNA]</scope>
    <source>
        <strain evidence="2">EP-1</strain>
        <tissue evidence="2">Whole</tissue>
    </source>
</reference>
<accession>A0AAN9A5D4</accession>
<protein>
    <submittedName>
        <fullName evidence="2">Uncharacterized protein</fullName>
    </submittedName>
</protein>
<feature type="chain" id="PRO_5043021985" evidence="1">
    <location>
        <begin position="18"/>
        <end position="590"/>
    </location>
</feature>
<keyword evidence="1" id="KW-0732">Signal</keyword>
<name>A0AAN9A5D4_HALRR</name>
<dbReference type="Proteomes" id="UP001381693">
    <property type="component" value="Unassembled WGS sequence"/>
</dbReference>
<proteinExistence type="predicted"/>
<feature type="signal peptide" evidence="1">
    <location>
        <begin position="1"/>
        <end position="17"/>
    </location>
</feature>
<keyword evidence="3" id="KW-1185">Reference proteome</keyword>
<evidence type="ECO:0000256" key="1">
    <source>
        <dbReference type="SAM" id="SignalP"/>
    </source>
</evidence>
<dbReference type="AlphaFoldDB" id="A0AAN9A5D4"/>
<comment type="caution">
    <text evidence="2">The sequence shown here is derived from an EMBL/GenBank/DDBJ whole genome shotgun (WGS) entry which is preliminary data.</text>
</comment>
<dbReference type="EMBL" id="JAXCGZ010013286">
    <property type="protein sequence ID" value="KAK7072970.1"/>
    <property type="molecule type" value="Genomic_DNA"/>
</dbReference>
<sequence>MRIFGALVCVLPALILASVPFHPNLKNHTKISLQNRIKRSACYAQAQTWNGYYNSCYDPCSYYNYYYNYNYCQSPCYYQYGTNPCGTWSTTAPTRPTYQPIMPTVTPVFTPATRPDYTPVWQTRTPAPPTRPTYIPVWQTRPTIYPTRPTYIPVWQTRPTIPPSVTPNWQTRSPHPTYFPVGQTRPPLPTYIPVGQTRPPIPTYIPVGQTRPTVTPAYPVWQTRPTYPQRETRPVPRPQKPVYSPIRQTRPYIQTKSPKEDRKRYITNKTDTKENSLKLEGCQEACVDEKGREYCCEKKDNMCPIIDKSHCKEIENGRNISKYLGANCTLDSQCPDEAKCCYNFCDDTYYCMDIKEWNNDTNTESGDPSYRYLRDDYDNTNDSWKDSPKHIFALDLAVAFALESNETASLLEDLKLVANKFKNYLSFSFFPIETTKEIGSNEVSNIDLGEVLQCAAINSHNQSRLLSLTICLLTSEFTLERVNEINALNAAKLCFHDAGYRWRPIATCIQENNGRQLLAKGTGNQRQFLDDLEQNYLSIIYEKIPVIALNGRVMNTHLATSMNWLSIEICKRLKHVPDHRSFCGIPFVYY</sequence>
<evidence type="ECO:0000313" key="3">
    <source>
        <dbReference type="Proteomes" id="UP001381693"/>
    </source>
</evidence>
<evidence type="ECO:0000313" key="2">
    <source>
        <dbReference type="EMBL" id="KAK7072970.1"/>
    </source>
</evidence>
<gene>
    <name evidence="2" type="ORF">SK128_010295</name>
</gene>
<organism evidence="2 3">
    <name type="scientific">Halocaridina rubra</name>
    <name type="common">Hawaiian red shrimp</name>
    <dbReference type="NCBI Taxonomy" id="373956"/>
    <lineage>
        <taxon>Eukaryota</taxon>
        <taxon>Metazoa</taxon>
        <taxon>Ecdysozoa</taxon>
        <taxon>Arthropoda</taxon>
        <taxon>Crustacea</taxon>
        <taxon>Multicrustacea</taxon>
        <taxon>Malacostraca</taxon>
        <taxon>Eumalacostraca</taxon>
        <taxon>Eucarida</taxon>
        <taxon>Decapoda</taxon>
        <taxon>Pleocyemata</taxon>
        <taxon>Caridea</taxon>
        <taxon>Atyoidea</taxon>
        <taxon>Atyidae</taxon>
        <taxon>Halocaridina</taxon>
    </lineage>
</organism>